<sequence length="191" mass="22070">MKHVYNQLIEDSVFDSAIWVTVSRDSTLEELQNNILKCLGISLPLHVNEMRRSMVVYSALKRRKKFVLILDDMDRFYAQDIGIPRPDKENGCKLVITSRSLDVCYGMGSERVIKVEVFREDDAWELFKDVVAHDFSPEEKAIAKLILKECSGLPPAITTRGRRMGVKKDIQMWHNLLCVERVKDGDSMHER</sequence>
<protein>
    <submittedName>
        <fullName evidence="1">Uncharacterized protein</fullName>
    </submittedName>
</protein>
<name>A0ACC2KIB5_PERAE</name>
<dbReference type="EMBL" id="CM056817">
    <property type="protein sequence ID" value="KAJ8620900.1"/>
    <property type="molecule type" value="Genomic_DNA"/>
</dbReference>
<evidence type="ECO:0000313" key="1">
    <source>
        <dbReference type="EMBL" id="KAJ8620900.1"/>
    </source>
</evidence>
<dbReference type="Proteomes" id="UP001234297">
    <property type="component" value="Chromosome 9"/>
</dbReference>
<keyword evidence="2" id="KW-1185">Reference proteome</keyword>
<comment type="caution">
    <text evidence="1">The sequence shown here is derived from an EMBL/GenBank/DDBJ whole genome shotgun (WGS) entry which is preliminary data.</text>
</comment>
<proteinExistence type="predicted"/>
<organism evidence="1 2">
    <name type="scientific">Persea americana</name>
    <name type="common">Avocado</name>
    <dbReference type="NCBI Taxonomy" id="3435"/>
    <lineage>
        <taxon>Eukaryota</taxon>
        <taxon>Viridiplantae</taxon>
        <taxon>Streptophyta</taxon>
        <taxon>Embryophyta</taxon>
        <taxon>Tracheophyta</taxon>
        <taxon>Spermatophyta</taxon>
        <taxon>Magnoliopsida</taxon>
        <taxon>Magnoliidae</taxon>
        <taxon>Laurales</taxon>
        <taxon>Lauraceae</taxon>
        <taxon>Persea</taxon>
    </lineage>
</organism>
<accession>A0ACC2KIB5</accession>
<reference evidence="1 2" key="1">
    <citation type="journal article" date="2022" name="Hortic Res">
        <title>A haplotype resolved chromosomal level avocado genome allows analysis of novel avocado genes.</title>
        <authorList>
            <person name="Nath O."/>
            <person name="Fletcher S.J."/>
            <person name="Hayward A."/>
            <person name="Shaw L.M."/>
            <person name="Masouleh A.K."/>
            <person name="Furtado A."/>
            <person name="Henry R.J."/>
            <person name="Mitter N."/>
        </authorList>
    </citation>
    <scope>NUCLEOTIDE SEQUENCE [LARGE SCALE GENOMIC DNA]</scope>
    <source>
        <strain evidence="2">cv. Hass</strain>
    </source>
</reference>
<evidence type="ECO:0000313" key="2">
    <source>
        <dbReference type="Proteomes" id="UP001234297"/>
    </source>
</evidence>
<gene>
    <name evidence="1" type="ORF">MRB53_029429</name>
</gene>